<proteinExistence type="predicted"/>
<dbReference type="EnsemblPlants" id="Pp3c6_2710V3.2">
    <property type="protein sequence ID" value="Pp3c6_2710V3.2"/>
    <property type="gene ID" value="Pp3c6_2710"/>
</dbReference>
<keyword evidence="1" id="KW-0812">Transmembrane</keyword>
<name>A0A2K1KE40_PHYPA</name>
<evidence type="ECO:0000313" key="4">
    <source>
        <dbReference type="Proteomes" id="UP000006727"/>
    </source>
</evidence>
<dbReference type="Proteomes" id="UP000006727">
    <property type="component" value="Chromosome 6"/>
</dbReference>
<dbReference type="EMBL" id="ABEU02000006">
    <property type="protein sequence ID" value="PNR52044.1"/>
    <property type="molecule type" value="Genomic_DNA"/>
</dbReference>
<feature type="transmembrane region" description="Helical" evidence="1">
    <location>
        <begin position="54"/>
        <end position="72"/>
    </location>
</feature>
<keyword evidence="1" id="KW-1133">Transmembrane helix</keyword>
<reference evidence="2 4" key="1">
    <citation type="journal article" date="2008" name="Science">
        <title>The Physcomitrella genome reveals evolutionary insights into the conquest of land by plants.</title>
        <authorList>
            <person name="Rensing S."/>
            <person name="Lang D."/>
            <person name="Zimmer A."/>
            <person name="Terry A."/>
            <person name="Salamov A."/>
            <person name="Shapiro H."/>
            <person name="Nishiyama T."/>
            <person name="Perroud P.-F."/>
            <person name="Lindquist E."/>
            <person name="Kamisugi Y."/>
            <person name="Tanahashi T."/>
            <person name="Sakakibara K."/>
            <person name="Fujita T."/>
            <person name="Oishi K."/>
            <person name="Shin-I T."/>
            <person name="Kuroki Y."/>
            <person name="Toyoda A."/>
            <person name="Suzuki Y."/>
            <person name="Hashimoto A."/>
            <person name="Yamaguchi K."/>
            <person name="Sugano A."/>
            <person name="Kohara Y."/>
            <person name="Fujiyama A."/>
            <person name="Anterola A."/>
            <person name="Aoki S."/>
            <person name="Ashton N."/>
            <person name="Barbazuk W.B."/>
            <person name="Barker E."/>
            <person name="Bennetzen J."/>
            <person name="Bezanilla M."/>
            <person name="Blankenship R."/>
            <person name="Cho S.H."/>
            <person name="Dutcher S."/>
            <person name="Estelle M."/>
            <person name="Fawcett J.A."/>
            <person name="Gundlach H."/>
            <person name="Hanada K."/>
            <person name="Heyl A."/>
            <person name="Hicks K.A."/>
            <person name="Hugh J."/>
            <person name="Lohr M."/>
            <person name="Mayer K."/>
            <person name="Melkozernov A."/>
            <person name="Murata T."/>
            <person name="Nelson D."/>
            <person name="Pils B."/>
            <person name="Prigge M."/>
            <person name="Reiss B."/>
            <person name="Renner T."/>
            <person name="Rombauts S."/>
            <person name="Rushton P."/>
            <person name="Sanderfoot A."/>
            <person name="Schween G."/>
            <person name="Shiu S.-H."/>
            <person name="Stueber K."/>
            <person name="Theodoulou F.L."/>
            <person name="Tu H."/>
            <person name="Van de Peer Y."/>
            <person name="Verrier P.J."/>
            <person name="Waters E."/>
            <person name="Wood A."/>
            <person name="Yang L."/>
            <person name="Cove D."/>
            <person name="Cuming A."/>
            <person name="Hasebe M."/>
            <person name="Lucas S."/>
            <person name="Mishler D.B."/>
            <person name="Reski R."/>
            <person name="Grigoriev I."/>
            <person name="Quatrano R.S."/>
            <person name="Boore J.L."/>
        </authorList>
    </citation>
    <scope>NUCLEOTIDE SEQUENCE [LARGE SCALE GENOMIC DNA]</scope>
    <source>
        <strain evidence="3 4">cv. Gransden 2004</strain>
    </source>
</reference>
<evidence type="ECO:0000313" key="3">
    <source>
        <dbReference type="EnsemblPlants" id="Pp3c6_2710V3.1"/>
    </source>
</evidence>
<dbReference type="AlphaFoldDB" id="A0A2K1KE40"/>
<dbReference type="EnsemblPlants" id="Pp3c6_2710V3.1">
    <property type="protein sequence ID" value="Pp3c6_2710V3.1"/>
    <property type="gene ID" value="Pp3c6_2710"/>
</dbReference>
<evidence type="ECO:0000256" key="1">
    <source>
        <dbReference type="SAM" id="Phobius"/>
    </source>
</evidence>
<accession>A0A2K1KE40</accession>
<keyword evidence="1" id="KW-0472">Membrane</keyword>
<dbReference type="Gramene" id="Pp3c6_2710V3.1">
    <property type="protein sequence ID" value="Pp3c6_2710V3.1"/>
    <property type="gene ID" value="Pp3c6_2710"/>
</dbReference>
<dbReference type="Gramene" id="Pp3c6_2710V3.2">
    <property type="protein sequence ID" value="Pp3c6_2710V3.2"/>
    <property type="gene ID" value="Pp3c6_2710"/>
</dbReference>
<reference evidence="2 4" key="2">
    <citation type="journal article" date="2018" name="Plant J.">
        <title>The Physcomitrella patens chromosome-scale assembly reveals moss genome structure and evolution.</title>
        <authorList>
            <person name="Lang D."/>
            <person name="Ullrich K.K."/>
            <person name="Murat F."/>
            <person name="Fuchs J."/>
            <person name="Jenkins J."/>
            <person name="Haas F.B."/>
            <person name="Piednoel M."/>
            <person name="Gundlach H."/>
            <person name="Van Bel M."/>
            <person name="Meyberg R."/>
            <person name="Vives C."/>
            <person name="Morata J."/>
            <person name="Symeonidi A."/>
            <person name="Hiss M."/>
            <person name="Muchero W."/>
            <person name="Kamisugi Y."/>
            <person name="Saleh O."/>
            <person name="Blanc G."/>
            <person name="Decker E.L."/>
            <person name="van Gessel N."/>
            <person name="Grimwood J."/>
            <person name="Hayes R.D."/>
            <person name="Graham S.W."/>
            <person name="Gunter L.E."/>
            <person name="McDaniel S.F."/>
            <person name="Hoernstein S.N.W."/>
            <person name="Larsson A."/>
            <person name="Li F.W."/>
            <person name="Perroud P.F."/>
            <person name="Phillips J."/>
            <person name="Ranjan P."/>
            <person name="Rokshar D.S."/>
            <person name="Rothfels C.J."/>
            <person name="Schneider L."/>
            <person name="Shu S."/>
            <person name="Stevenson D.W."/>
            <person name="Thummler F."/>
            <person name="Tillich M."/>
            <person name="Villarreal Aguilar J.C."/>
            <person name="Widiez T."/>
            <person name="Wong G.K."/>
            <person name="Wymore A."/>
            <person name="Zhang Y."/>
            <person name="Zimmer A.D."/>
            <person name="Quatrano R.S."/>
            <person name="Mayer K.F.X."/>
            <person name="Goodstein D."/>
            <person name="Casacuberta J.M."/>
            <person name="Vandepoele K."/>
            <person name="Reski R."/>
            <person name="Cuming A.C."/>
            <person name="Tuskan G.A."/>
            <person name="Maumus F."/>
            <person name="Salse J."/>
            <person name="Schmutz J."/>
            <person name="Rensing S.A."/>
        </authorList>
    </citation>
    <scope>NUCLEOTIDE SEQUENCE [LARGE SCALE GENOMIC DNA]</scope>
    <source>
        <strain evidence="3 4">cv. Gransden 2004</strain>
    </source>
</reference>
<keyword evidence="4" id="KW-1185">Reference proteome</keyword>
<sequence>MATSLLTQNPIALALPTKTSTISFNSSVNFITLRNSLEILKCLKITNLNSNRRIWLTFATILITFAIIKIEFKLLTPNSTIPLMNLLDLCHIIYENLHITTTLIYHNMN</sequence>
<reference evidence="3" key="3">
    <citation type="submission" date="2020-12" db="UniProtKB">
        <authorList>
            <consortium name="EnsemblPlants"/>
        </authorList>
    </citation>
    <scope>IDENTIFICATION</scope>
</reference>
<dbReference type="InParanoid" id="A0A2K1KE40"/>
<gene>
    <name evidence="2" type="ORF">PHYPA_008418</name>
</gene>
<organism evidence="2">
    <name type="scientific">Physcomitrium patens</name>
    <name type="common">Spreading-leaved earth moss</name>
    <name type="synonym">Physcomitrella patens</name>
    <dbReference type="NCBI Taxonomy" id="3218"/>
    <lineage>
        <taxon>Eukaryota</taxon>
        <taxon>Viridiplantae</taxon>
        <taxon>Streptophyta</taxon>
        <taxon>Embryophyta</taxon>
        <taxon>Bryophyta</taxon>
        <taxon>Bryophytina</taxon>
        <taxon>Bryopsida</taxon>
        <taxon>Funariidae</taxon>
        <taxon>Funariales</taxon>
        <taxon>Funariaceae</taxon>
        <taxon>Physcomitrium</taxon>
    </lineage>
</organism>
<protein>
    <submittedName>
        <fullName evidence="2 3">Uncharacterized protein</fullName>
    </submittedName>
</protein>
<evidence type="ECO:0000313" key="2">
    <source>
        <dbReference type="EMBL" id="PNR52044.1"/>
    </source>
</evidence>